<organism evidence="1 2">
    <name type="scientific">Eumeta variegata</name>
    <name type="common">Bagworm moth</name>
    <name type="synonym">Eumeta japonica</name>
    <dbReference type="NCBI Taxonomy" id="151549"/>
    <lineage>
        <taxon>Eukaryota</taxon>
        <taxon>Metazoa</taxon>
        <taxon>Ecdysozoa</taxon>
        <taxon>Arthropoda</taxon>
        <taxon>Hexapoda</taxon>
        <taxon>Insecta</taxon>
        <taxon>Pterygota</taxon>
        <taxon>Neoptera</taxon>
        <taxon>Endopterygota</taxon>
        <taxon>Lepidoptera</taxon>
        <taxon>Glossata</taxon>
        <taxon>Ditrysia</taxon>
        <taxon>Tineoidea</taxon>
        <taxon>Psychidae</taxon>
        <taxon>Oiketicinae</taxon>
        <taxon>Eumeta</taxon>
    </lineage>
</organism>
<proteinExistence type="predicted"/>
<name>A0A4C1WK02_EUMVA</name>
<accession>A0A4C1WK02</accession>
<dbReference type="Proteomes" id="UP000299102">
    <property type="component" value="Unassembled WGS sequence"/>
</dbReference>
<protein>
    <submittedName>
        <fullName evidence="1">Uncharacterized protein</fullName>
    </submittedName>
</protein>
<comment type="caution">
    <text evidence="1">The sequence shown here is derived from an EMBL/GenBank/DDBJ whole genome shotgun (WGS) entry which is preliminary data.</text>
</comment>
<dbReference type="EMBL" id="BGZK01000566">
    <property type="protein sequence ID" value="GBP50487.1"/>
    <property type="molecule type" value="Genomic_DNA"/>
</dbReference>
<evidence type="ECO:0000313" key="1">
    <source>
        <dbReference type="EMBL" id="GBP50487.1"/>
    </source>
</evidence>
<keyword evidence="2" id="KW-1185">Reference proteome</keyword>
<evidence type="ECO:0000313" key="2">
    <source>
        <dbReference type="Proteomes" id="UP000299102"/>
    </source>
</evidence>
<dbReference type="AlphaFoldDB" id="A0A4C1WK02"/>
<sequence>MAGMSSEGRWSPSFMDTRIPRGVTNAWPASERCYISRQRQRVELAVCYRSPMIEDARLDIGCGLEAGIDIEALNPDWTTVLQKRIAISWYMELFESAIGSRGSVIAAIKPGPRAERNFTDRRFYAGAYKRNFDV</sequence>
<reference evidence="1 2" key="1">
    <citation type="journal article" date="2019" name="Commun. Biol.">
        <title>The bagworm genome reveals a unique fibroin gene that provides high tensile strength.</title>
        <authorList>
            <person name="Kono N."/>
            <person name="Nakamura H."/>
            <person name="Ohtoshi R."/>
            <person name="Tomita M."/>
            <person name="Numata K."/>
            <person name="Arakawa K."/>
        </authorList>
    </citation>
    <scope>NUCLEOTIDE SEQUENCE [LARGE SCALE GENOMIC DNA]</scope>
</reference>
<gene>
    <name evidence="1" type="ORF">EVAR_96724_1</name>
</gene>